<dbReference type="SUPFAM" id="SSF51735">
    <property type="entry name" value="NAD(P)-binding Rossmann-fold domains"/>
    <property type="match status" value="1"/>
</dbReference>
<organism evidence="2 3">
    <name type="scientific">Sphingomonas endophytica</name>
    <dbReference type="NCBI Taxonomy" id="869719"/>
    <lineage>
        <taxon>Bacteria</taxon>
        <taxon>Pseudomonadati</taxon>
        <taxon>Pseudomonadota</taxon>
        <taxon>Alphaproteobacteria</taxon>
        <taxon>Sphingomonadales</taxon>
        <taxon>Sphingomonadaceae</taxon>
        <taxon>Sphingomonas</taxon>
    </lineage>
</organism>
<dbReference type="PRINTS" id="PR00081">
    <property type="entry name" value="GDHRDH"/>
</dbReference>
<sequence>MDLGLTGRKAIVCASSHGLGRACATALAQAGTTVVLNGRDAAALAAAAGALRDTGADVRTVAGDVGEERVQQALIEAADGQVDILVNNNGGPPLRDFRALDGEAIHAGVDANMVTPIRLVQKVIDGMIERRFGRIVCITSGSVKAPVPGLDLSSGARVGLTGFLAGVARQVAHANVTINFLLPGLFETRRLAGVHAFNAQANGMSVEQAEASARDRIPAKRFGDPREFGDACAFLCASSSGFMTGQSLLIDGGAYPGVL</sequence>
<comment type="similarity">
    <text evidence="1">Belongs to the short-chain dehydrogenases/reductases (SDR) family.</text>
</comment>
<dbReference type="Gene3D" id="3.40.50.720">
    <property type="entry name" value="NAD(P)-binding Rossmann-like Domain"/>
    <property type="match status" value="1"/>
</dbReference>
<dbReference type="Pfam" id="PF13561">
    <property type="entry name" value="adh_short_C2"/>
    <property type="match status" value="1"/>
</dbReference>
<dbReference type="InterPro" id="IPR002347">
    <property type="entry name" value="SDR_fam"/>
</dbReference>
<evidence type="ECO:0000256" key="1">
    <source>
        <dbReference type="ARBA" id="ARBA00006484"/>
    </source>
</evidence>
<reference evidence="2 3" key="2">
    <citation type="submission" date="2020-08" db="EMBL/GenBank/DDBJ databases">
        <authorList>
            <person name="Partida-Martinez L."/>
            <person name="Huntemann M."/>
            <person name="Clum A."/>
            <person name="Wang J."/>
            <person name="Palaniappan K."/>
            <person name="Ritter S."/>
            <person name="Chen I.-M."/>
            <person name="Stamatis D."/>
            <person name="Reddy T."/>
            <person name="O'Malley R."/>
            <person name="Daum C."/>
            <person name="Shapiro N."/>
            <person name="Ivanova N."/>
            <person name="Kyrpides N."/>
            <person name="Woyke T."/>
        </authorList>
    </citation>
    <scope>NUCLEOTIDE SEQUENCE [LARGE SCALE GENOMIC DNA]</scope>
    <source>
        <strain evidence="2 3">AS3.13</strain>
    </source>
</reference>
<evidence type="ECO:0000313" key="3">
    <source>
        <dbReference type="Proteomes" id="UP000522313"/>
    </source>
</evidence>
<gene>
    <name evidence="2" type="ORF">F4693_001955</name>
</gene>
<evidence type="ECO:0000313" key="2">
    <source>
        <dbReference type="EMBL" id="MBB6504974.1"/>
    </source>
</evidence>
<dbReference type="RefSeq" id="WP_184505524.1">
    <property type="nucleotide sequence ID" value="NZ_JACHBT010000009.1"/>
</dbReference>
<name>A0A7X0JC86_9SPHN</name>
<dbReference type="Proteomes" id="UP000522313">
    <property type="component" value="Unassembled WGS sequence"/>
</dbReference>
<dbReference type="EC" id="1.1.1.100" evidence="2"/>
<dbReference type="InterPro" id="IPR036291">
    <property type="entry name" value="NAD(P)-bd_dom_sf"/>
</dbReference>
<keyword evidence="2" id="KW-0560">Oxidoreductase</keyword>
<dbReference type="PANTHER" id="PTHR42879">
    <property type="entry name" value="3-OXOACYL-(ACYL-CARRIER-PROTEIN) REDUCTASE"/>
    <property type="match status" value="1"/>
</dbReference>
<protein>
    <submittedName>
        <fullName evidence="2">3-oxoacyl-[acyl-carrier protein] reductase</fullName>
        <ecNumber evidence="2">1.1.1.100</ecNumber>
    </submittedName>
</protein>
<comment type="caution">
    <text evidence="2">The sequence shown here is derived from an EMBL/GenBank/DDBJ whole genome shotgun (WGS) entry which is preliminary data.</text>
</comment>
<dbReference type="AlphaFoldDB" id="A0A7X0JC86"/>
<reference evidence="2 3" key="1">
    <citation type="submission" date="2020-08" db="EMBL/GenBank/DDBJ databases">
        <title>The Agave Microbiome: Exploring the role of microbial communities in plant adaptations to desert environments.</title>
        <authorList>
            <person name="Partida-Martinez L.P."/>
        </authorList>
    </citation>
    <scope>NUCLEOTIDE SEQUENCE [LARGE SCALE GENOMIC DNA]</scope>
    <source>
        <strain evidence="2 3">AS3.13</strain>
    </source>
</reference>
<accession>A0A7X0JC86</accession>
<proteinExistence type="inferred from homology"/>
<dbReference type="PANTHER" id="PTHR42879:SF6">
    <property type="entry name" value="NADPH-DEPENDENT REDUCTASE BACG"/>
    <property type="match status" value="1"/>
</dbReference>
<dbReference type="GO" id="GO:0004316">
    <property type="term" value="F:3-oxoacyl-[acyl-carrier-protein] reductase (NADPH) activity"/>
    <property type="evidence" value="ECO:0007669"/>
    <property type="project" value="UniProtKB-EC"/>
</dbReference>
<dbReference type="EMBL" id="JACHBT010000009">
    <property type="protein sequence ID" value="MBB6504974.1"/>
    <property type="molecule type" value="Genomic_DNA"/>
</dbReference>
<dbReference type="InterPro" id="IPR050259">
    <property type="entry name" value="SDR"/>
</dbReference>